<organism evidence="3 4">
    <name type="scientific">Dorea longicatena</name>
    <dbReference type="NCBI Taxonomy" id="88431"/>
    <lineage>
        <taxon>Bacteria</taxon>
        <taxon>Bacillati</taxon>
        <taxon>Bacillota</taxon>
        <taxon>Clostridia</taxon>
        <taxon>Lachnospirales</taxon>
        <taxon>Lachnospiraceae</taxon>
        <taxon>Dorea</taxon>
    </lineage>
</organism>
<dbReference type="PROSITE" id="PS50943">
    <property type="entry name" value="HTH_CROC1"/>
    <property type="match status" value="1"/>
</dbReference>
<feature type="domain" description="HTH cro/C1-type" evidence="2">
    <location>
        <begin position="19"/>
        <end position="73"/>
    </location>
</feature>
<dbReference type="SUPFAM" id="SSF47413">
    <property type="entry name" value="lambda repressor-like DNA-binding domains"/>
    <property type="match status" value="1"/>
</dbReference>
<evidence type="ECO:0000259" key="2">
    <source>
        <dbReference type="PROSITE" id="PS50943"/>
    </source>
</evidence>
<dbReference type="Gene3D" id="1.10.260.40">
    <property type="entry name" value="lambda repressor-like DNA-binding domains"/>
    <property type="match status" value="1"/>
</dbReference>
<gene>
    <name evidence="3" type="primary">hipB</name>
    <name evidence="3" type="ORF">ERS852573_01468</name>
</gene>
<accession>A0A173TCJ2</accession>
<dbReference type="InterPro" id="IPR041511">
    <property type="entry name" value="DBD_HTH"/>
</dbReference>
<reference evidence="3 4" key="1">
    <citation type="submission" date="2015-09" db="EMBL/GenBank/DDBJ databases">
        <authorList>
            <consortium name="Pathogen Informatics"/>
        </authorList>
    </citation>
    <scope>NUCLEOTIDE SEQUENCE [LARGE SCALE GENOMIC DNA]</scope>
    <source>
        <strain evidence="3 4">2789STDY5834961</strain>
    </source>
</reference>
<evidence type="ECO:0000313" key="4">
    <source>
        <dbReference type="Proteomes" id="UP000095597"/>
    </source>
</evidence>
<dbReference type="GO" id="GO:0003677">
    <property type="term" value="F:DNA binding"/>
    <property type="evidence" value="ECO:0007669"/>
    <property type="project" value="UniProtKB-KW"/>
</dbReference>
<evidence type="ECO:0000313" key="3">
    <source>
        <dbReference type="EMBL" id="CUM99687.1"/>
    </source>
</evidence>
<keyword evidence="1" id="KW-0238">DNA-binding</keyword>
<dbReference type="CDD" id="cd00093">
    <property type="entry name" value="HTH_XRE"/>
    <property type="match status" value="1"/>
</dbReference>
<dbReference type="Gene3D" id="6.10.140.640">
    <property type="match status" value="1"/>
</dbReference>
<dbReference type="Proteomes" id="UP000095597">
    <property type="component" value="Unassembled WGS sequence"/>
</dbReference>
<dbReference type="PANTHER" id="PTHR46558:SF4">
    <property type="entry name" value="DNA-BIDING PHAGE PROTEIN"/>
    <property type="match status" value="1"/>
</dbReference>
<dbReference type="PANTHER" id="PTHR46558">
    <property type="entry name" value="TRACRIPTIONAL REGULATORY PROTEIN-RELATED-RELATED"/>
    <property type="match status" value="1"/>
</dbReference>
<dbReference type="Pfam" id="PF01381">
    <property type="entry name" value="HTH_3"/>
    <property type="match status" value="1"/>
</dbReference>
<dbReference type="SMART" id="SM00530">
    <property type="entry name" value="HTH_XRE"/>
    <property type="match status" value="1"/>
</dbReference>
<evidence type="ECO:0000256" key="1">
    <source>
        <dbReference type="ARBA" id="ARBA00023125"/>
    </source>
</evidence>
<proteinExistence type="predicted"/>
<dbReference type="AlphaFoldDB" id="A0A173TCJ2"/>
<protein>
    <submittedName>
        <fullName evidence="3">Antitoxin HipB</fullName>
    </submittedName>
</protein>
<dbReference type="InterPro" id="IPR010982">
    <property type="entry name" value="Lambda_DNA-bd_dom_sf"/>
</dbReference>
<sequence length="142" mass="16677">MRMNQDERRFDFHGLGLALKQAREEKGWTQAYVAKLIGKTDRTIMNIENKGQHPSFNLFFKLVTLFDISVDQFFYTEGQRGENSCRKHIDVLLSSMNEKELVVMEATAEGLKKARETEVQEVWLFCVSSMYWWKQSKHGLLH</sequence>
<dbReference type="EMBL" id="CYXO01000007">
    <property type="protein sequence ID" value="CUM99687.1"/>
    <property type="molecule type" value="Genomic_DNA"/>
</dbReference>
<dbReference type="InterPro" id="IPR001387">
    <property type="entry name" value="Cro/C1-type_HTH"/>
</dbReference>
<dbReference type="Pfam" id="PF18430">
    <property type="entry name" value="DBD_HTH"/>
    <property type="match status" value="1"/>
</dbReference>
<name>A0A173TCJ2_9FIRM</name>